<comment type="caution">
    <text evidence="1">The sequence shown here is derived from an EMBL/GenBank/DDBJ whole genome shotgun (WGS) entry which is preliminary data.</text>
</comment>
<name>A0ABU5NUX9_9GAMM</name>
<evidence type="ECO:0000313" key="2">
    <source>
        <dbReference type="Proteomes" id="UP001305746"/>
    </source>
</evidence>
<organism evidence="1 2">
    <name type="scientific">Marinobacter qingdaonensis</name>
    <dbReference type="NCBI Taxonomy" id="3108486"/>
    <lineage>
        <taxon>Bacteria</taxon>
        <taxon>Pseudomonadati</taxon>
        <taxon>Pseudomonadota</taxon>
        <taxon>Gammaproteobacteria</taxon>
        <taxon>Pseudomonadales</taxon>
        <taxon>Marinobacteraceae</taxon>
        <taxon>Marinobacter</taxon>
    </lineage>
</organism>
<protein>
    <submittedName>
        <fullName evidence="1">Uncharacterized protein</fullName>
    </submittedName>
</protein>
<dbReference type="EMBL" id="JAYDCJ010000001">
    <property type="protein sequence ID" value="MEA1079522.1"/>
    <property type="molecule type" value="Genomic_DNA"/>
</dbReference>
<evidence type="ECO:0000313" key="1">
    <source>
        <dbReference type="EMBL" id="MEA1079522.1"/>
    </source>
</evidence>
<accession>A0ABU5NUX9</accession>
<reference evidence="1 2" key="1">
    <citation type="submission" date="2023-12" db="EMBL/GenBank/DDBJ databases">
        <title>Marinobacter qingdaonensis sp. nov., isolated from the intertidal sediment of Qingdao, PR China.</title>
        <authorList>
            <person name="Li Y."/>
        </authorList>
    </citation>
    <scope>NUCLEOTIDE SEQUENCE [LARGE SCALE GENOMIC DNA]</scope>
    <source>
        <strain evidence="1 2">ASW11-75</strain>
    </source>
</reference>
<proteinExistence type="predicted"/>
<dbReference type="RefSeq" id="WP_322854042.1">
    <property type="nucleotide sequence ID" value="NZ_JAYDCJ010000001.1"/>
</dbReference>
<keyword evidence="2" id="KW-1185">Reference proteome</keyword>
<gene>
    <name evidence="1" type="ORF">U5822_02500</name>
</gene>
<sequence>MRGGFKTNFAVEEVLAVEARIDATAPGAAVYTHNQRGIAFLVQVAAGGSVNVAVEYSDDGVTWTEDTDRAVTAGAGLTEININNAQYAYYRASGTNAGTVTYGVSAIKGPHRLVAI</sequence>
<dbReference type="Proteomes" id="UP001305746">
    <property type="component" value="Unassembled WGS sequence"/>
</dbReference>